<dbReference type="RefSeq" id="WP_229897522.1">
    <property type="nucleotide sequence ID" value="NZ_BMVC01000002.1"/>
</dbReference>
<proteinExistence type="predicted"/>
<evidence type="ECO:0000313" key="3">
    <source>
        <dbReference type="Proteomes" id="UP000638353"/>
    </source>
</evidence>
<dbReference type="PANTHER" id="PTHR43792:SF13">
    <property type="entry name" value="ACETYLTRANSFERASE"/>
    <property type="match status" value="1"/>
</dbReference>
<dbReference type="PANTHER" id="PTHR43792">
    <property type="entry name" value="GNAT FAMILY, PUTATIVE (AFU_ORTHOLOGUE AFUA_3G00765)-RELATED-RELATED"/>
    <property type="match status" value="1"/>
</dbReference>
<accession>A0A919C897</accession>
<comment type="caution">
    <text evidence="2">The sequence shown here is derived from an EMBL/GenBank/DDBJ whole genome shotgun (WGS) entry which is preliminary data.</text>
</comment>
<dbReference type="Pfam" id="PF13302">
    <property type="entry name" value="Acetyltransf_3"/>
    <property type="match status" value="1"/>
</dbReference>
<evidence type="ECO:0000259" key="1">
    <source>
        <dbReference type="PROSITE" id="PS51186"/>
    </source>
</evidence>
<dbReference type="GO" id="GO:0016747">
    <property type="term" value="F:acyltransferase activity, transferring groups other than amino-acyl groups"/>
    <property type="evidence" value="ECO:0007669"/>
    <property type="project" value="InterPro"/>
</dbReference>
<dbReference type="CDD" id="cd04301">
    <property type="entry name" value="NAT_SF"/>
    <property type="match status" value="1"/>
</dbReference>
<dbReference type="SUPFAM" id="SSF55729">
    <property type="entry name" value="Acyl-CoA N-acyltransferases (Nat)"/>
    <property type="match status" value="1"/>
</dbReference>
<gene>
    <name evidence="2" type="ORF">GCM10010334_12630</name>
</gene>
<sequence>MPVIPDLITERLDLRAWTPEEIDAVIAGKHLPHWAEDFPSAGDKALAGLFEKHPGWYGAYGHRQMIERASGQVVGAIGLFTPQPDGTVEFGYGVAPSHQRKGYATEAARAIVAHALTAPGTEVVFAKVSLDNPASIRVLEKAGLTPWTGLELEPGLTAFRTP</sequence>
<dbReference type="PROSITE" id="PS51186">
    <property type="entry name" value="GNAT"/>
    <property type="match status" value="1"/>
</dbReference>
<dbReference type="Gene3D" id="3.40.630.30">
    <property type="match status" value="1"/>
</dbReference>
<dbReference type="AlphaFoldDB" id="A0A919C897"/>
<evidence type="ECO:0000313" key="2">
    <source>
        <dbReference type="EMBL" id="GHC83478.1"/>
    </source>
</evidence>
<reference evidence="2" key="1">
    <citation type="journal article" date="2014" name="Int. J. Syst. Evol. Microbiol.">
        <title>Complete genome sequence of Corynebacterium casei LMG S-19264T (=DSM 44701T), isolated from a smear-ripened cheese.</title>
        <authorList>
            <consortium name="US DOE Joint Genome Institute (JGI-PGF)"/>
            <person name="Walter F."/>
            <person name="Albersmeier A."/>
            <person name="Kalinowski J."/>
            <person name="Ruckert C."/>
        </authorList>
    </citation>
    <scope>NUCLEOTIDE SEQUENCE</scope>
    <source>
        <strain evidence="2">JCM 4637</strain>
    </source>
</reference>
<dbReference type="EMBL" id="BMVC01000002">
    <property type="protein sequence ID" value="GHC83478.1"/>
    <property type="molecule type" value="Genomic_DNA"/>
</dbReference>
<dbReference type="Proteomes" id="UP000638353">
    <property type="component" value="Unassembled WGS sequence"/>
</dbReference>
<organism evidence="2 3">
    <name type="scientific">Streptomyces finlayi</name>
    <dbReference type="NCBI Taxonomy" id="67296"/>
    <lineage>
        <taxon>Bacteria</taxon>
        <taxon>Bacillati</taxon>
        <taxon>Actinomycetota</taxon>
        <taxon>Actinomycetes</taxon>
        <taxon>Kitasatosporales</taxon>
        <taxon>Streptomycetaceae</taxon>
        <taxon>Streptomyces</taxon>
    </lineage>
</organism>
<reference evidence="2" key="2">
    <citation type="submission" date="2020-09" db="EMBL/GenBank/DDBJ databases">
        <authorList>
            <person name="Sun Q."/>
            <person name="Ohkuma M."/>
        </authorList>
    </citation>
    <scope>NUCLEOTIDE SEQUENCE</scope>
    <source>
        <strain evidence="2">JCM 4637</strain>
    </source>
</reference>
<dbReference type="InterPro" id="IPR051531">
    <property type="entry name" value="N-acetyltransferase"/>
</dbReference>
<dbReference type="InterPro" id="IPR016181">
    <property type="entry name" value="Acyl_CoA_acyltransferase"/>
</dbReference>
<name>A0A919C897_9ACTN</name>
<protein>
    <recommendedName>
        <fullName evidence="1">N-acetyltransferase domain-containing protein</fullName>
    </recommendedName>
</protein>
<feature type="domain" description="N-acetyltransferase" evidence="1">
    <location>
        <begin position="12"/>
        <end position="162"/>
    </location>
</feature>
<dbReference type="InterPro" id="IPR000182">
    <property type="entry name" value="GNAT_dom"/>
</dbReference>